<dbReference type="OrthoDB" id="9773807at2"/>
<protein>
    <submittedName>
        <fullName evidence="7">Nitroreductase</fullName>
    </submittedName>
</protein>
<evidence type="ECO:0000256" key="2">
    <source>
        <dbReference type="ARBA" id="ARBA00007118"/>
    </source>
</evidence>
<dbReference type="CDD" id="cd02136">
    <property type="entry name" value="PnbA_NfnB-like"/>
    <property type="match status" value="1"/>
</dbReference>
<keyword evidence="3" id="KW-0285">Flavoprotein</keyword>
<dbReference type="GO" id="GO:0016491">
    <property type="term" value="F:oxidoreductase activity"/>
    <property type="evidence" value="ECO:0007669"/>
    <property type="project" value="UniProtKB-KW"/>
</dbReference>
<evidence type="ECO:0000259" key="6">
    <source>
        <dbReference type="Pfam" id="PF00881"/>
    </source>
</evidence>
<evidence type="ECO:0000256" key="5">
    <source>
        <dbReference type="ARBA" id="ARBA00023002"/>
    </source>
</evidence>
<dbReference type="Gene3D" id="3.40.109.10">
    <property type="entry name" value="NADH Oxidase"/>
    <property type="match status" value="1"/>
</dbReference>
<organism evidence="7 8">
    <name type="scientific">Caballeronia zhejiangensis</name>
    <dbReference type="NCBI Taxonomy" id="871203"/>
    <lineage>
        <taxon>Bacteria</taxon>
        <taxon>Pseudomonadati</taxon>
        <taxon>Pseudomonadota</taxon>
        <taxon>Betaproteobacteria</taxon>
        <taxon>Burkholderiales</taxon>
        <taxon>Burkholderiaceae</taxon>
        <taxon>Caballeronia</taxon>
    </lineage>
</organism>
<proteinExistence type="inferred from homology"/>
<dbReference type="AlphaFoldDB" id="A0A656QCI0"/>
<evidence type="ECO:0000256" key="3">
    <source>
        <dbReference type="ARBA" id="ARBA00022630"/>
    </source>
</evidence>
<sequence length="234" mass="26078">MKINRDTHPTASVIDAIIRSRRAVRRFKSDQVPRKVIEEILDVARYAPSNSNIQPWHVYVLSGEKKAALSEELGRAHAANLHPPLRHMPDPLPELMRLRQEAFGSVYYGALGVSKSDVKQRAAVTAKNFDFFGAPVGLIFAINPSLTEFSWLDYGLFLQSLMLAARAVGLATCPQVSFARYEDIVSRQLGFPQSYRLVCGMSLGFAEQDSHINSLAMAREPVEGFTTFFGFDAE</sequence>
<comment type="similarity">
    <text evidence="2">Belongs to the nitroreductase family.</text>
</comment>
<keyword evidence="4" id="KW-0288">FMN</keyword>
<dbReference type="PANTHER" id="PTHR43673:SF2">
    <property type="entry name" value="NITROREDUCTASE"/>
    <property type="match status" value="1"/>
</dbReference>
<dbReference type="Pfam" id="PF00881">
    <property type="entry name" value="Nitroreductase"/>
    <property type="match status" value="1"/>
</dbReference>
<gene>
    <name evidence="7" type="ORF">BG60_36015</name>
</gene>
<dbReference type="Proteomes" id="UP000027451">
    <property type="component" value="Unassembled WGS sequence"/>
</dbReference>
<dbReference type="InterPro" id="IPR000415">
    <property type="entry name" value="Nitroreductase-like"/>
</dbReference>
<name>A0A656QCI0_9BURK</name>
<evidence type="ECO:0000313" key="7">
    <source>
        <dbReference type="EMBL" id="KDR24644.1"/>
    </source>
</evidence>
<comment type="caution">
    <text evidence="7">The sequence shown here is derived from an EMBL/GenBank/DDBJ whole genome shotgun (WGS) entry which is preliminary data.</text>
</comment>
<dbReference type="PANTHER" id="PTHR43673">
    <property type="entry name" value="NAD(P)H NITROREDUCTASE YDGI-RELATED"/>
    <property type="match status" value="1"/>
</dbReference>
<keyword evidence="5" id="KW-0560">Oxidoreductase</keyword>
<accession>A0A656QCI0</accession>
<evidence type="ECO:0000313" key="8">
    <source>
        <dbReference type="Proteomes" id="UP000027451"/>
    </source>
</evidence>
<evidence type="ECO:0000256" key="4">
    <source>
        <dbReference type="ARBA" id="ARBA00022643"/>
    </source>
</evidence>
<comment type="cofactor">
    <cofactor evidence="1">
        <name>FMN</name>
        <dbReference type="ChEBI" id="CHEBI:58210"/>
    </cofactor>
</comment>
<feature type="domain" description="Nitroreductase" evidence="6">
    <location>
        <begin position="18"/>
        <end position="204"/>
    </location>
</feature>
<keyword evidence="8" id="KW-1185">Reference proteome</keyword>
<reference evidence="7 8" key="1">
    <citation type="submission" date="2014-03" db="EMBL/GenBank/DDBJ databases">
        <title>Draft Genome Sequences of Four Burkholderia Strains.</title>
        <authorList>
            <person name="Liu X.Y."/>
            <person name="Li C.X."/>
            <person name="Xu J.H."/>
        </authorList>
    </citation>
    <scope>NUCLEOTIDE SEQUENCE [LARGE SCALE GENOMIC DNA]</scope>
    <source>
        <strain evidence="7 8">OP-1</strain>
    </source>
</reference>
<dbReference type="InterPro" id="IPR029479">
    <property type="entry name" value="Nitroreductase"/>
</dbReference>
<evidence type="ECO:0000256" key="1">
    <source>
        <dbReference type="ARBA" id="ARBA00001917"/>
    </source>
</evidence>
<dbReference type="EMBL" id="JFHD01000079">
    <property type="protein sequence ID" value="KDR24644.1"/>
    <property type="molecule type" value="Genomic_DNA"/>
</dbReference>
<dbReference type="SUPFAM" id="SSF55469">
    <property type="entry name" value="FMN-dependent nitroreductase-like"/>
    <property type="match status" value="1"/>
</dbReference>